<evidence type="ECO:0008006" key="3">
    <source>
        <dbReference type="Google" id="ProtNLM"/>
    </source>
</evidence>
<comment type="caution">
    <text evidence="1">The sequence shown here is derived from an EMBL/GenBank/DDBJ whole genome shotgun (WGS) entry which is preliminary data.</text>
</comment>
<dbReference type="EMBL" id="BSST01000001">
    <property type="protein sequence ID" value="GLX79003.1"/>
    <property type="molecule type" value="Genomic_DNA"/>
</dbReference>
<keyword evidence="2" id="KW-1185">Reference proteome</keyword>
<gene>
    <name evidence="1" type="ORF">tinsulaeT_23430</name>
</gene>
<proteinExistence type="predicted"/>
<protein>
    <recommendedName>
        <fullName evidence="3">ABC transporter Uup C-terminal domain-containing protein</fullName>
    </recommendedName>
</protein>
<accession>A0ABQ6GSV3</accession>
<dbReference type="RefSeq" id="WP_284244884.1">
    <property type="nucleotide sequence ID" value="NZ_BSST01000001.1"/>
</dbReference>
<sequence>MQSVENKMPEFIEENKSDELPIEQQLIEAQKEIEDLKSQLMWMERSYE</sequence>
<organism evidence="1 2">
    <name type="scientific">Thalassotalea insulae</name>
    <dbReference type="NCBI Taxonomy" id="2056778"/>
    <lineage>
        <taxon>Bacteria</taxon>
        <taxon>Pseudomonadati</taxon>
        <taxon>Pseudomonadota</taxon>
        <taxon>Gammaproteobacteria</taxon>
        <taxon>Alteromonadales</taxon>
        <taxon>Colwelliaceae</taxon>
        <taxon>Thalassotalea</taxon>
    </lineage>
</organism>
<evidence type="ECO:0000313" key="2">
    <source>
        <dbReference type="Proteomes" id="UP001157186"/>
    </source>
</evidence>
<dbReference type="Proteomes" id="UP001157186">
    <property type="component" value="Unassembled WGS sequence"/>
</dbReference>
<evidence type="ECO:0000313" key="1">
    <source>
        <dbReference type="EMBL" id="GLX79003.1"/>
    </source>
</evidence>
<name>A0ABQ6GSV3_9GAMM</name>
<reference evidence="1 2" key="1">
    <citation type="submission" date="2023-03" db="EMBL/GenBank/DDBJ databases">
        <title>Draft genome sequence of Thalassotalea insulae KCTC 62186T.</title>
        <authorList>
            <person name="Sawabe T."/>
        </authorList>
    </citation>
    <scope>NUCLEOTIDE SEQUENCE [LARGE SCALE GENOMIC DNA]</scope>
    <source>
        <strain evidence="1 2">KCTC 62186</strain>
    </source>
</reference>